<proteinExistence type="predicted"/>
<evidence type="ECO:0000313" key="2">
    <source>
        <dbReference type="Proteomes" id="UP000502345"/>
    </source>
</evidence>
<accession>A0A6G9CPU9</accession>
<organism evidence="1 2">
    <name type="scientific">Rhodococcus erythropolis</name>
    <name type="common">Arthrobacter picolinophilus</name>
    <dbReference type="NCBI Taxonomy" id="1833"/>
    <lineage>
        <taxon>Bacteria</taxon>
        <taxon>Bacillati</taxon>
        <taxon>Actinomycetota</taxon>
        <taxon>Actinomycetes</taxon>
        <taxon>Mycobacteriales</taxon>
        <taxon>Nocardiaceae</taxon>
        <taxon>Rhodococcus</taxon>
        <taxon>Rhodococcus erythropolis group</taxon>
    </lineage>
</organism>
<dbReference type="EMBL" id="CP050124">
    <property type="protein sequence ID" value="QIP38918.1"/>
    <property type="molecule type" value="Genomic_DNA"/>
</dbReference>
<dbReference type="AlphaFoldDB" id="A0A6G9CPU9"/>
<sequence length="30" mass="3439">MNLFHEGVFYALDLVSLVPSLILSSQRNFQ</sequence>
<gene>
    <name evidence="1" type="ORF">G9444_1674</name>
</gene>
<evidence type="ECO:0000313" key="1">
    <source>
        <dbReference type="EMBL" id="QIP38918.1"/>
    </source>
</evidence>
<name>A0A6G9CPU9_RHOER</name>
<dbReference type="Proteomes" id="UP000502345">
    <property type="component" value="Chromosome"/>
</dbReference>
<reference evidence="1 2" key="1">
    <citation type="submission" date="2020-03" db="EMBL/GenBank/DDBJ databases">
        <title>Screen low temperature-resistant strains for efficient degradation of petroleum hydrocarbons under the low temperature.</title>
        <authorList>
            <person name="Wang Y."/>
            <person name="Chen J."/>
        </authorList>
    </citation>
    <scope>NUCLEOTIDE SEQUENCE [LARGE SCALE GENOMIC DNA]</scope>
    <source>
        <strain evidence="1 2">KB1</strain>
    </source>
</reference>
<protein>
    <submittedName>
        <fullName evidence="1">Uncharacterized protein</fullName>
    </submittedName>
</protein>